<keyword evidence="6" id="KW-0479">Metal-binding</keyword>
<dbReference type="RefSeq" id="WP_039312050.1">
    <property type="nucleotide sequence ID" value="NZ_CP006905.1"/>
</dbReference>
<proteinExistence type="predicted"/>
<dbReference type="Pfam" id="PF02255">
    <property type="entry name" value="PTS_IIA"/>
    <property type="match status" value="1"/>
</dbReference>
<dbReference type="PROSITE" id="PS51095">
    <property type="entry name" value="PTS_EIIA_TYPE_3"/>
    <property type="match status" value="1"/>
</dbReference>
<name>A0A0A7FX82_9CLOT</name>
<dbReference type="SUPFAM" id="SSF46973">
    <property type="entry name" value="Enzyme IIa from lactose specific PTS, IIa-lac"/>
    <property type="match status" value="1"/>
</dbReference>
<feature type="binding site" evidence="6">
    <location>
        <position position="81"/>
    </location>
    <ligand>
        <name>Mg(2+)</name>
        <dbReference type="ChEBI" id="CHEBI:18420"/>
        <note>ligand shared between all trimeric partners</note>
    </ligand>
</feature>
<evidence type="ECO:0000256" key="3">
    <source>
        <dbReference type="ARBA" id="ARBA00022679"/>
    </source>
</evidence>
<evidence type="ECO:0000256" key="2">
    <source>
        <dbReference type="ARBA" id="ARBA00022597"/>
    </source>
</evidence>
<dbReference type="InterPro" id="IPR036542">
    <property type="entry name" value="PTS_IIA_lac/cel_sf"/>
</dbReference>
<gene>
    <name evidence="8" type="ORF">U729_919</name>
</gene>
<evidence type="ECO:0000256" key="7">
    <source>
        <dbReference type="PROSITE-ProRule" id="PRU00418"/>
    </source>
</evidence>
<dbReference type="PIRSF" id="PIRSF000699">
    <property type="entry name" value="PTS_IILac_III"/>
    <property type="match status" value="1"/>
</dbReference>
<dbReference type="EMBL" id="CP006905">
    <property type="protein sequence ID" value="AIY84188.1"/>
    <property type="molecule type" value="Genomic_DNA"/>
</dbReference>
<keyword evidence="6" id="KW-0460">Magnesium</keyword>
<protein>
    <submittedName>
        <fullName evidence="8">PTS system, Lactose/Cellobiose specific IIA subunit</fullName>
    </submittedName>
</protein>
<dbReference type="AlphaFoldDB" id="A0A0A7FX82"/>
<dbReference type="Gene3D" id="1.20.58.80">
    <property type="entry name" value="Phosphotransferase system, lactose/cellobiose-type IIA subunit"/>
    <property type="match status" value="1"/>
</dbReference>
<dbReference type="InterPro" id="IPR003188">
    <property type="entry name" value="PTS_IIA_lac/cel"/>
</dbReference>
<evidence type="ECO:0000256" key="5">
    <source>
        <dbReference type="PIRSR" id="PIRSR000699-1"/>
    </source>
</evidence>
<keyword evidence="2" id="KW-0762">Sugar transport</keyword>
<keyword evidence="1" id="KW-0813">Transport</keyword>
<dbReference type="PANTHER" id="PTHR34382">
    <property type="entry name" value="PTS SYSTEM N,N'-DIACETYLCHITOBIOSE-SPECIFIC EIIA COMPONENT"/>
    <property type="match status" value="1"/>
</dbReference>
<dbReference type="STRING" id="1561.NPD11_2073"/>
<dbReference type="Proteomes" id="UP000030635">
    <property type="component" value="Chromosome"/>
</dbReference>
<feature type="modified residue" description="Phosphohistidine; by HPr" evidence="7">
    <location>
        <position position="78"/>
    </location>
</feature>
<dbReference type="eggNOG" id="COG1447">
    <property type="taxonomic scope" value="Bacteria"/>
</dbReference>
<keyword evidence="4" id="KW-0598">Phosphotransferase system</keyword>
<organism evidence="8 9">
    <name type="scientific">Clostridium baratii str. Sullivan</name>
    <dbReference type="NCBI Taxonomy" id="1415775"/>
    <lineage>
        <taxon>Bacteria</taxon>
        <taxon>Bacillati</taxon>
        <taxon>Bacillota</taxon>
        <taxon>Clostridia</taxon>
        <taxon>Eubacteriales</taxon>
        <taxon>Clostridiaceae</taxon>
        <taxon>Clostridium</taxon>
    </lineage>
</organism>
<evidence type="ECO:0000313" key="9">
    <source>
        <dbReference type="Proteomes" id="UP000030635"/>
    </source>
</evidence>
<dbReference type="GO" id="GO:0009401">
    <property type="term" value="P:phosphoenolpyruvate-dependent sugar phosphotransferase system"/>
    <property type="evidence" value="ECO:0007669"/>
    <property type="project" value="UniProtKB-KW"/>
</dbReference>
<dbReference type="GeneID" id="60854399"/>
<keyword evidence="9" id="KW-1185">Reference proteome</keyword>
<evidence type="ECO:0000256" key="1">
    <source>
        <dbReference type="ARBA" id="ARBA00022448"/>
    </source>
</evidence>
<evidence type="ECO:0000256" key="6">
    <source>
        <dbReference type="PIRSR" id="PIRSR000699-2"/>
    </source>
</evidence>
<sequence>MTEMEQDIFNIISIAGDSKSKAFEALKKVKENDFEAAESLIEESRKLDLESHKIQTRLITQELDPEKDSTPITLLMAHAQDHYMSSQLARDLIETLIQVFKVRG</sequence>
<reference evidence="8 9" key="1">
    <citation type="journal article" date="2015" name="Infect. Genet. Evol.">
        <title>Genomic sequences of six botulinum neurotoxin-producing strains representing three clostridial species illustrate the mobility and diversity of botulinum neurotoxin genes.</title>
        <authorList>
            <person name="Smith T.J."/>
            <person name="Hill K.K."/>
            <person name="Xie G."/>
            <person name="Foley B.T."/>
            <person name="Williamson C.H."/>
            <person name="Foster J.T."/>
            <person name="Johnson S.L."/>
            <person name="Chertkov O."/>
            <person name="Teshima H."/>
            <person name="Gibbons H.S."/>
            <person name="Johnsky L.A."/>
            <person name="Karavis M.A."/>
            <person name="Smith L.A."/>
        </authorList>
    </citation>
    <scope>NUCLEOTIDE SEQUENCE [LARGE SCALE GENOMIC DNA]</scope>
    <source>
        <strain evidence="8">Sullivan</strain>
    </source>
</reference>
<keyword evidence="3" id="KW-0808">Transferase</keyword>
<accession>A0A0A7FX82</accession>
<dbReference type="GO" id="GO:0046872">
    <property type="term" value="F:metal ion binding"/>
    <property type="evidence" value="ECO:0007669"/>
    <property type="project" value="UniProtKB-KW"/>
</dbReference>
<dbReference type="HOGENOM" id="CLU_152490_0_0_9"/>
<dbReference type="KEGG" id="cbv:U729_919"/>
<feature type="active site" description="Tele-phosphohistidine intermediate" evidence="5">
    <location>
        <position position="78"/>
    </location>
</feature>
<dbReference type="PANTHER" id="PTHR34382:SF7">
    <property type="entry name" value="PTS SYSTEM N,N'-DIACETYLCHITOBIOSE-SPECIFIC EIIA COMPONENT"/>
    <property type="match status" value="1"/>
</dbReference>
<dbReference type="GO" id="GO:0016740">
    <property type="term" value="F:transferase activity"/>
    <property type="evidence" value="ECO:0007669"/>
    <property type="project" value="UniProtKB-KW"/>
</dbReference>
<evidence type="ECO:0000313" key="8">
    <source>
        <dbReference type="EMBL" id="AIY84188.1"/>
    </source>
</evidence>
<evidence type="ECO:0000256" key="4">
    <source>
        <dbReference type="ARBA" id="ARBA00022683"/>
    </source>
</evidence>
<dbReference type="OrthoDB" id="389577at2"/>
<comment type="cofactor">
    <cofactor evidence="6">
        <name>Mg(2+)</name>
        <dbReference type="ChEBI" id="CHEBI:18420"/>
    </cofactor>
    <text evidence="6">Binds 1 Mg(2+) ion per trimer.</text>
</comment>